<dbReference type="EMBL" id="JBFDAA010000007">
    <property type="protein sequence ID" value="KAL1131170.1"/>
    <property type="molecule type" value="Genomic_DNA"/>
</dbReference>
<reference evidence="2 3" key="1">
    <citation type="submission" date="2024-07" db="EMBL/GenBank/DDBJ databases">
        <title>Chromosome-level genome assembly of the water stick insect Ranatra chinensis (Heteroptera: Nepidae).</title>
        <authorList>
            <person name="Liu X."/>
        </authorList>
    </citation>
    <scope>NUCLEOTIDE SEQUENCE [LARGE SCALE GENOMIC DNA]</scope>
    <source>
        <strain evidence="2">Cailab_2021Rc</strain>
        <tissue evidence="2">Muscle</tissue>
    </source>
</reference>
<name>A0ABD0YIZ6_9HEMI</name>
<organism evidence="2 3">
    <name type="scientific">Ranatra chinensis</name>
    <dbReference type="NCBI Taxonomy" id="642074"/>
    <lineage>
        <taxon>Eukaryota</taxon>
        <taxon>Metazoa</taxon>
        <taxon>Ecdysozoa</taxon>
        <taxon>Arthropoda</taxon>
        <taxon>Hexapoda</taxon>
        <taxon>Insecta</taxon>
        <taxon>Pterygota</taxon>
        <taxon>Neoptera</taxon>
        <taxon>Paraneoptera</taxon>
        <taxon>Hemiptera</taxon>
        <taxon>Heteroptera</taxon>
        <taxon>Panheteroptera</taxon>
        <taxon>Nepomorpha</taxon>
        <taxon>Nepidae</taxon>
        <taxon>Ranatrinae</taxon>
        <taxon>Ranatra</taxon>
    </lineage>
</organism>
<feature type="compositionally biased region" description="Basic and acidic residues" evidence="1">
    <location>
        <begin position="43"/>
        <end position="54"/>
    </location>
</feature>
<evidence type="ECO:0000313" key="3">
    <source>
        <dbReference type="Proteomes" id="UP001558652"/>
    </source>
</evidence>
<comment type="caution">
    <text evidence="2">The sequence shown here is derived from an EMBL/GenBank/DDBJ whole genome shotgun (WGS) entry which is preliminary data.</text>
</comment>
<protein>
    <submittedName>
        <fullName evidence="2">Uncharacterized protein</fullName>
    </submittedName>
</protein>
<dbReference type="AlphaFoldDB" id="A0ABD0YIZ6"/>
<evidence type="ECO:0000256" key="1">
    <source>
        <dbReference type="SAM" id="MobiDB-lite"/>
    </source>
</evidence>
<accession>A0ABD0YIZ6</accession>
<sequence length="121" mass="13649">MVSERRYTLAQENSKSAAPGHPPLPPSGHQSSVYHHRIRHERKLLEIERLDPHGLRHISSPPPTTARQGRHPRTLRNVTAETRGENTTSPSLPLRLHPIPSNVQLHLPPESIPPQLGQFYV</sequence>
<gene>
    <name evidence="2" type="ORF">AAG570_012406</name>
</gene>
<dbReference type="Proteomes" id="UP001558652">
    <property type="component" value="Unassembled WGS sequence"/>
</dbReference>
<keyword evidence="3" id="KW-1185">Reference proteome</keyword>
<feature type="compositionally biased region" description="Polar residues" evidence="1">
    <location>
        <begin position="76"/>
        <end position="91"/>
    </location>
</feature>
<evidence type="ECO:0000313" key="2">
    <source>
        <dbReference type="EMBL" id="KAL1131170.1"/>
    </source>
</evidence>
<feature type="region of interest" description="Disordered" evidence="1">
    <location>
        <begin position="1"/>
        <end position="96"/>
    </location>
</feature>
<proteinExistence type="predicted"/>